<dbReference type="Proteomes" id="UP001156666">
    <property type="component" value="Unassembled WGS sequence"/>
</dbReference>
<evidence type="ECO:0000313" key="2">
    <source>
        <dbReference type="Proteomes" id="UP001156666"/>
    </source>
</evidence>
<comment type="caution">
    <text evidence="1">The sequence shown here is derived from an EMBL/GenBank/DDBJ whole genome shotgun (WGS) entry which is preliminary data.</text>
</comment>
<dbReference type="EMBL" id="BSOH01000013">
    <property type="protein sequence ID" value="GLR17532.1"/>
    <property type="molecule type" value="Genomic_DNA"/>
</dbReference>
<accession>A0AA37WEL7</accession>
<dbReference type="RefSeq" id="WP_235295590.1">
    <property type="nucleotide sequence ID" value="NZ_BSOH01000013.1"/>
</dbReference>
<keyword evidence="2" id="KW-1185">Reference proteome</keyword>
<proteinExistence type="predicted"/>
<reference evidence="1" key="1">
    <citation type="journal article" date="2014" name="Int. J. Syst. Evol. Microbiol.">
        <title>Complete genome sequence of Corynebacterium casei LMG S-19264T (=DSM 44701T), isolated from a smear-ripened cheese.</title>
        <authorList>
            <consortium name="US DOE Joint Genome Institute (JGI-PGF)"/>
            <person name="Walter F."/>
            <person name="Albersmeier A."/>
            <person name="Kalinowski J."/>
            <person name="Ruckert C."/>
        </authorList>
    </citation>
    <scope>NUCLEOTIDE SEQUENCE</scope>
    <source>
        <strain evidence="1">NBRC 108769</strain>
    </source>
</reference>
<sequence length="273" mass="32291">MREIIILLTIFIIASCKTEEVIQSVELEIHPAFHNYSKYKIEAKHDTSKMTFNLFELPNSIEISLSGKETKIKEEVIINPQIKELFNKIASFKDDGKRHYGYTDGASSTIIKNYLNRSDTFSIHVPIREENSIHYNYLDKLFDILLQTDKYQNQIYFETLKSYFDYGLPITQIKVQPKTYRIWGPLTTNEEQDLQQFTKSIKDNESIILDFRNYKGMGSSLYHEFIQLNKRNPNIYYVYDKEINEDFEYIANGKIYTSIEEVLEKFKEATDNR</sequence>
<protein>
    <submittedName>
        <fullName evidence="1">Uncharacterized protein</fullName>
    </submittedName>
</protein>
<gene>
    <name evidence="1" type="ORF">GCM10007940_21470</name>
</gene>
<organism evidence="1 2">
    <name type="scientific">Portibacter lacus</name>
    <dbReference type="NCBI Taxonomy" id="1099794"/>
    <lineage>
        <taxon>Bacteria</taxon>
        <taxon>Pseudomonadati</taxon>
        <taxon>Bacteroidota</taxon>
        <taxon>Saprospiria</taxon>
        <taxon>Saprospirales</taxon>
        <taxon>Haliscomenobacteraceae</taxon>
        <taxon>Portibacter</taxon>
    </lineage>
</organism>
<reference evidence="1" key="2">
    <citation type="submission" date="2023-01" db="EMBL/GenBank/DDBJ databases">
        <title>Draft genome sequence of Portibacter lacus strain NBRC 108769.</title>
        <authorList>
            <person name="Sun Q."/>
            <person name="Mori K."/>
        </authorList>
    </citation>
    <scope>NUCLEOTIDE SEQUENCE</scope>
    <source>
        <strain evidence="1">NBRC 108769</strain>
    </source>
</reference>
<dbReference type="AlphaFoldDB" id="A0AA37WEL7"/>
<evidence type="ECO:0000313" key="1">
    <source>
        <dbReference type="EMBL" id="GLR17532.1"/>
    </source>
</evidence>
<name>A0AA37WEL7_9BACT</name>
<dbReference type="PROSITE" id="PS51257">
    <property type="entry name" value="PROKAR_LIPOPROTEIN"/>
    <property type="match status" value="1"/>
</dbReference>